<feature type="domain" description="YCII-related" evidence="2">
    <location>
        <begin position="1"/>
        <end position="87"/>
    </location>
</feature>
<dbReference type="OrthoDB" id="2293521at2"/>
<dbReference type="Proteomes" id="UP000248021">
    <property type="component" value="Unassembled WGS sequence"/>
</dbReference>
<dbReference type="InterPro" id="IPR051807">
    <property type="entry name" value="Sec-metab_biosynth-assoc"/>
</dbReference>
<evidence type="ECO:0000313" key="3">
    <source>
        <dbReference type="EMBL" id="PXW55614.1"/>
    </source>
</evidence>
<keyword evidence="4" id="KW-1185">Reference proteome</keyword>
<sequence length="94" mass="10895">MLFIITCIDKPDAAARRLANYDAHKAYLETAAIRNLLSGPLLHETEDRMIGSHFLVEARSREDVEEFNRNDPFNRAGVWGEITIHRFINRVDNR</sequence>
<dbReference type="PANTHER" id="PTHR33606">
    <property type="entry name" value="PROTEIN YCII"/>
    <property type="match status" value="1"/>
</dbReference>
<dbReference type="InterPro" id="IPR005545">
    <property type="entry name" value="YCII"/>
</dbReference>
<organism evidence="3 4">
    <name type="scientific">Chelatococcus asaccharovorans</name>
    <dbReference type="NCBI Taxonomy" id="28210"/>
    <lineage>
        <taxon>Bacteria</taxon>
        <taxon>Pseudomonadati</taxon>
        <taxon>Pseudomonadota</taxon>
        <taxon>Alphaproteobacteria</taxon>
        <taxon>Hyphomicrobiales</taxon>
        <taxon>Chelatococcaceae</taxon>
        <taxon>Chelatococcus</taxon>
    </lineage>
</organism>
<reference evidence="3 4" key="1">
    <citation type="submission" date="2018-05" db="EMBL/GenBank/DDBJ databases">
        <title>Genomic Encyclopedia of Type Strains, Phase IV (KMG-IV): sequencing the most valuable type-strain genomes for metagenomic binning, comparative biology and taxonomic classification.</title>
        <authorList>
            <person name="Goeker M."/>
        </authorList>
    </citation>
    <scope>NUCLEOTIDE SEQUENCE [LARGE SCALE GENOMIC DNA]</scope>
    <source>
        <strain evidence="3 4">DSM 6462</strain>
    </source>
</reference>
<accession>A0A2V3TZX2</accession>
<dbReference type="InterPro" id="IPR011008">
    <property type="entry name" value="Dimeric_a/b-barrel"/>
</dbReference>
<dbReference type="PANTHER" id="PTHR33606:SF3">
    <property type="entry name" value="PROTEIN YCII"/>
    <property type="match status" value="1"/>
</dbReference>
<name>A0A2V3TZX2_9HYPH</name>
<evidence type="ECO:0000313" key="4">
    <source>
        <dbReference type="Proteomes" id="UP000248021"/>
    </source>
</evidence>
<proteinExistence type="inferred from homology"/>
<evidence type="ECO:0000256" key="1">
    <source>
        <dbReference type="ARBA" id="ARBA00007689"/>
    </source>
</evidence>
<dbReference type="Pfam" id="PF03795">
    <property type="entry name" value="YCII"/>
    <property type="match status" value="1"/>
</dbReference>
<evidence type="ECO:0000259" key="2">
    <source>
        <dbReference type="Pfam" id="PF03795"/>
    </source>
</evidence>
<comment type="caution">
    <text evidence="3">The sequence shown here is derived from an EMBL/GenBank/DDBJ whole genome shotgun (WGS) entry which is preliminary data.</text>
</comment>
<dbReference type="EMBL" id="QJJK01000009">
    <property type="protein sequence ID" value="PXW55614.1"/>
    <property type="molecule type" value="Genomic_DNA"/>
</dbReference>
<dbReference type="AlphaFoldDB" id="A0A2V3TZX2"/>
<comment type="similarity">
    <text evidence="1">Belongs to the YciI family.</text>
</comment>
<protein>
    <recommendedName>
        <fullName evidence="2">YCII-related domain-containing protein</fullName>
    </recommendedName>
</protein>
<dbReference type="SUPFAM" id="SSF54909">
    <property type="entry name" value="Dimeric alpha+beta barrel"/>
    <property type="match status" value="1"/>
</dbReference>
<gene>
    <name evidence="3" type="ORF">C7450_10921</name>
</gene>
<dbReference type="RefSeq" id="WP_110376418.1">
    <property type="nucleotide sequence ID" value="NZ_JAHBRY010000001.1"/>
</dbReference>
<dbReference type="Gene3D" id="3.30.70.1060">
    <property type="entry name" value="Dimeric alpha+beta barrel"/>
    <property type="match status" value="1"/>
</dbReference>